<dbReference type="PANTHER" id="PTHR31973">
    <property type="entry name" value="POLYPROTEIN, PUTATIVE-RELATED"/>
    <property type="match status" value="1"/>
</dbReference>
<sequence>MYVLILVTQSHITAWYVFDGLEEFKTALAKYAVNKRFDIVYLRNEKQNSRARQWDYANVVRKTNSDDNVKVMVERPTPTEVPKFKRFYVGFSALRKGFRECCRPFIFLDECFLKGRFKGELFSVFGRDDYDQTYPISRATV</sequence>
<protein>
    <submittedName>
        <fullName evidence="1">Uncharacterized protein</fullName>
    </submittedName>
</protein>
<dbReference type="AlphaFoldDB" id="A0A7J9MYK5"/>
<organism evidence="1 2">
    <name type="scientific">Gossypium schwendimanii</name>
    <name type="common">Cotton</name>
    <dbReference type="NCBI Taxonomy" id="34291"/>
    <lineage>
        <taxon>Eukaryota</taxon>
        <taxon>Viridiplantae</taxon>
        <taxon>Streptophyta</taxon>
        <taxon>Embryophyta</taxon>
        <taxon>Tracheophyta</taxon>
        <taxon>Spermatophyta</taxon>
        <taxon>Magnoliopsida</taxon>
        <taxon>eudicotyledons</taxon>
        <taxon>Gunneridae</taxon>
        <taxon>Pentapetalae</taxon>
        <taxon>rosids</taxon>
        <taxon>malvids</taxon>
        <taxon>Malvales</taxon>
        <taxon>Malvaceae</taxon>
        <taxon>Malvoideae</taxon>
        <taxon>Gossypium</taxon>
    </lineage>
</organism>
<proteinExistence type="predicted"/>
<reference evidence="1 2" key="1">
    <citation type="journal article" date="2019" name="Genome Biol. Evol.">
        <title>Insights into the evolution of the New World diploid cottons (Gossypium, subgenus Houzingenia) based on genome sequencing.</title>
        <authorList>
            <person name="Grover C.E."/>
            <person name="Arick M.A. 2nd"/>
            <person name="Thrash A."/>
            <person name="Conover J.L."/>
            <person name="Sanders W.S."/>
            <person name="Peterson D.G."/>
            <person name="Frelichowski J.E."/>
            <person name="Scheffler J.A."/>
            <person name="Scheffler B.E."/>
            <person name="Wendel J.F."/>
        </authorList>
    </citation>
    <scope>NUCLEOTIDE SEQUENCE [LARGE SCALE GENOMIC DNA]</scope>
    <source>
        <strain evidence="1">1</strain>
        <tissue evidence="1">Leaf</tissue>
    </source>
</reference>
<accession>A0A7J9MYK5</accession>
<comment type="caution">
    <text evidence="1">The sequence shown here is derived from an EMBL/GenBank/DDBJ whole genome shotgun (WGS) entry which is preliminary data.</text>
</comment>
<dbReference type="PANTHER" id="PTHR31973:SF187">
    <property type="entry name" value="MUTATOR TRANSPOSASE MUDRA PROTEIN"/>
    <property type="match status" value="1"/>
</dbReference>
<keyword evidence="2" id="KW-1185">Reference proteome</keyword>
<evidence type="ECO:0000313" key="1">
    <source>
        <dbReference type="EMBL" id="MBA0876185.1"/>
    </source>
</evidence>
<gene>
    <name evidence="1" type="ORF">Goshw_019980</name>
</gene>
<dbReference type="EMBL" id="JABFAF010263965">
    <property type="protein sequence ID" value="MBA0876185.1"/>
    <property type="molecule type" value="Genomic_DNA"/>
</dbReference>
<name>A0A7J9MYK5_GOSSC</name>
<evidence type="ECO:0000313" key="2">
    <source>
        <dbReference type="Proteomes" id="UP000593576"/>
    </source>
</evidence>
<dbReference type="Proteomes" id="UP000593576">
    <property type="component" value="Unassembled WGS sequence"/>
</dbReference>
<dbReference type="OrthoDB" id="994346at2759"/>